<dbReference type="EMBL" id="CP015118">
    <property type="protein sequence ID" value="ARN21578.1"/>
    <property type="molecule type" value="Genomic_DNA"/>
</dbReference>
<dbReference type="Pfam" id="PF00440">
    <property type="entry name" value="TetR_N"/>
    <property type="match status" value="1"/>
</dbReference>
<proteinExistence type="predicted"/>
<evidence type="ECO:0000256" key="3">
    <source>
        <dbReference type="ARBA" id="ARBA00023163"/>
    </source>
</evidence>
<keyword evidence="2" id="KW-0238">DNA-binding</keyword>
<dbReference type="Proteomes" id="UP000193427">
    <property type="component" value="Chromosome"/>
</dbReference>
<dbReference type="KEGG" id="rgu:A4W93_17670"/>
<organism evidence="4 5">
    <name type="scientific">Piscinibacter gummiphilus</name>
    <dbReference type="NCBI Taxonomy" id="946333"/>
    <lineage>
        <taxon>Bacteria</taxon>
        <taxon>Pseudomonadati</taxon>
        <taxon>Pseudomonadota</taxon>
        <taxon>Betaproteobacteria</taxon>
        <taxon>Burkholderiales</taxon>
        <taxon>Sphaerotilaceae</taxon>
        <taxon>Piscinibacter</taxon>
    </lineage>
</organism>
<name>A0A1W6LBN9_9BURK</name>
<dbReference type="Gene3D" id="1.10.357.10">
    <property type="entry name" value="Tetracycline Repressor, domain 2"/>
    <property type="match status" value="1"/>
</dbReference>
<dbReference type="InterPro" id="IPR036271">
    <property type="entry name" value="Tet_transcr_reg_TetR-rel_C_sf"/>
</dbReference>
<dbReference type="AlphaFoldDB" id="A0A1W6LBN9"/>
<dbReference type="RefSeq" id="WP_085751868.1">
    <property type="nucleotide sequence ID" value="NZ_BSPR01000019.1"/>
</dbReference>
<dbReference type="InterPro" id="IPR001647">
    <property type="entry name" value="HTH_TetR"/>
</dbReference>
<dbReference type="PANTHER" id="PTHR47506">
    <property type="entry name" value="TRANSCRIPTIONAL REGULATORY PROTEIN"/>
    <property type="match status" value="1"/>
</dbReference>
<dbReference type="PROSITE" id="PS50977">
    <property type="entry name" value="HTH_TETR_2"/>
    <property type="match status" value="1"/>
</dbReference>
<gene>
    <name evidence="4" type="ORF">A4W93_17670</name>
</gene>
<sequence>MARTKEFDRDVALNQAIATFAQHGYDGTSMEALLSAMNIRRQSLYDTFGDKWRLYLEALQRYSSDSIGAQLVALERAPTGEAGLEALLEHAIQRALADPEPACLGVAAICEFGRSEAEIVTLTEAMGRLLTGAVERRVAEAVASGAFAKDLDVATAGPFILSTLTGLKVAARQGASADLLRAIARMALRSFR</sequence>
<keyword evidence="1" id="KW-0805">Transcription regulation</keyword>
<accession>A0A1W6LBN9</accession>
<keyword evidence="5" id="KW-1185">Reference proteome</keyword>
<evidence type="ECO:0000313" key="4">
    <source>
        <dbReference type="EMBL" id="ARN21578.1"/>
    </source>
</evidence>
<reference evidence="4 5" key="1">
    <citation type="submission" date="2016-04" db="EMBL/GenBank/DDBJ databases">
        <title>Complete genome sequence of natural rubber-degrading, novel Gram-negative bacterium, Rhizobacter gummiphilus strain NS21.</title>
        <authorList>
            <person name="Tabata M."/>
            <person name="Kasai D."/>
            <person name="Fukuda M."/>
        </authorList>
    </citation>
    <scope>NUCLEOTIDE SEQUENCE [LARGE SCALE GENOMIC DNA]</scope>
    <source>
        <strain evidence="4 5">NS21</strain>
    </source>
</reference>
<dbReference type="InterPro" id="IPR009057">
    <property type="entry name" value="Homeodomain-like_sf"/>
</dbReference>
<dbReference type="PANTHER" id="PTHR47506:SF1">
    <property type="entry name" value="HTH-TYPE TRANSCRIPTIONAL REGULATOR YJDC"/>
    <property type="match status" value="1"/>
</dbReference>
<evidence type="ECO:0000313" key="5">
    <source>
        <dbReference type="Proteomes" id="UP000193427"/>
    </source>
</evidence>
<dbReference type="SUPFAM" id="SSF46689">
    <property type="entry name" value="Homeodomain-like"/>
    <property type="match status" value="1"/>
</dbReference>
<dbReference type="STRING" id="946333.A4W93_17670"/>
<dbReference type="SUPFAM" id="SSF48498">
    <property type="entry name" value="Tetracyclin repressor-like, C-terminal domain"/>
    <property type="match status" value="1"/>
</dbReference>
<dbReference type="GO" id="GO:0003677">
    <property type="term" value="F:DNA binding"/>
    <property type="evidence" value="ECO:0007669"/>
    <property type="project" value="UniProtKB-UniRule"/>
</dbReference>
<keyword evidence="3" id="KW-0804">Transcription</keyword>
<dbReference type="OrthoDB" id="270177at2"/>
<evidence type="ECO:0000256" key="1">
    <source>
        <dbReference type="ARBA" id="ARBA00023015"/>
    </source>
</evidence>
<evidence type="ECO:0000256" key="2">
    <source>
        <dbReference type="ARBA" id="ARBA00023125"/>
    </source>
</evidence>
<protein>
    <submittedName>
        <fullName evidence="4">TetR family transcriptional regulator</fullName>
    </submittedName>
</protein>
<dbReference type="Gene3D" id="1.10.10.60">
    <property type="entry name" value="Homeodomain-like"/>
    <property type="match status" value="1"/>
</dbReference>